<dbReference type="AlphaFoldDB" id="A0A8X7CMH5"/>
<dbReference type="EMBL" id="BMAV01018644">
    <property type="protein sequence ID" value="GFY71150.1"/>
    <property type="molecule type" value="Genomic_DNA"/>
</dbReference>
<sequence>MERRGKGKGRIKIRTLCVLFGHREEGGGMGFRSLLNESPSSRAIRNRTPQRVKVLVNYLRFPSRRPFVLSEEEWCMRAAQKHVIADYANSKDFPEFCRTKCRIGAAESIVDYNGYF</sequence>
<organism evidence="1 2">
    <name type="scientific">Trichonephila inaurata madagascariensis</name>
    <dbReference type="NCBI Taxonomy" id="2747483"/>
    <lineage>
        <taxon>Eukaryota</taxon>
        <taxon>Metazoa</taxon>
        <taxon>Ecdysozoa</taxon>
        <taxon>Arthropoda</taxon>
        <taxon>Chelicerata</taxon>
        <taxon>Arachnida</taxon>
        <taxon>Araneae</taxon>
        <taxon>Araneomorphae</taxon>
        <taxon>Entelegynae</taxon>
        <taxon>Araneoidea</taxon>
        <taxon>Nephilidae</taxon>
        <taxon>Trichonephila</taxon>
        <taxon>Trichonephila inaurata</taxon>
    </lineage>
</organism>
<protein>
    <submittedName>
        <fullName evidence="1">Uncharacterized protein</fullName>
    </submittedName>
</protein>
<name>A0A8X7CMH5_9ARAC</name>
<gene>
    <name evidence="1" type="ORF">TNIN_235611</name>
</gene>
<evidence type="ECO:0000313" key="2">
    <source>
        <dbReference type="Proteomes" id="UP000886998"/>
    </source>
</evidence>
<evidence type="ECO:0000313" key="1">
    <source>
        <dbReference type="EMBL" id="GFY71150.1"/>
    </source>
</evidence>
<dbReference type="OrthoDB" id="10621033at2759"/>
<proteinExistence type="predicted"/>
<keyword evidence="2" id="KW-1185">Reference proteome</keyword>
<reference evidence="1" key="1">
    <citation type="submission" date="2020-08" db="EMBL/GenBank/DDBJ databases">
        <title>Multicomponent nature underlies the extraordinary mechanical properties of spider dragline silk.</title>
        <authorList>
            <person name="Kono N."/>
            <person name="Nakamura H."/>
            <person name="Mori M."/>
            <person name="Yoshida Y."/>
            <person name="Ohtoshi R."/>
            <person name="Malay A.D."/>
            <person name="Moran D.A.P."/>
            <person name="Tomita M."/>
            <person name="Numata K."/>
            <person name="Arakawa K."/>
        </authorList>
    </citation>
    <scope>NUCLEOTIDE SEQUENCE</scope>
</reference>
<dbReference type="Proteomes" id="UP000886998">
    <property type="component" value="Unassembled WGS sequence"/>
</dbReference>
<accession>A0A8X7CMH5</accession>
<comment type="caution">
    <text evidence="1">The sequence shown here is derived from an EMBL/GenBank/DDBJ whole genome shotgun (WGS) entry which is preliminary data.</text>
</comment>